<name>A0A1Y3NT84_9PSED</name>
<evidence type="ECO:0000313" key="5">
    <source>
        <dbReference type="EMBL" id="OUM70826.1"/>
    </source>
</evidence>
<accession>A0A1Y3NT84</accession>
<dbReference type="SMART" id="SM00530">
    <property type="entry name" value="HTH_XRE"/>
    <property type="match status" value="1"/>
</dbReference>
<reference evidence="5 6" key="1">
    <citation type="journal article" date="2017" name="Syst. Appl. Microbiol.">
        <title>Pseudomonas caspiana sp. nov., a citrus pathogen in the Pseudomonas syringae phylogenetic group.</title>
        <authorList>
            <person name="Busquets A."/>
            <person name="Gomila M."/>
            <person name="Beiki F."/>
            <person name="Mulet M."/>
            <person name="Rahimian H."/>
            <person name="Garcia-Valdes E."/>
            <person name="Lalucat J."/>
        </authorList>
    </citation>
    <scope>NUCLEOTIDE SEQUENCE [LARGE SCALE GENOMIC DNA]</scope>
    <source>
        <strain evidence="5 6">FBF102</strain>
    </source>
</reference>
<keyword evidence="2" id="KW-0238">DNA-binding</keyword>
<proteinExistence type="predicted"/>
<dbReference type="GO" id="GO:0003677">
    <property type="term" value="F:DNA binding"/>
    <property type="evidence" value="ECO:0007669"/>
    <property type="project" value="UniProtKB-KW"/>
</dbReference>
<evidence type="ECO:0000313" key="6">
    <source>
        <dbReference type="Proteomes" id="UP000195440"/>
    </source>
</evidence>
<dbReference type="Gene3D" id="1.10.260.40">
    <property type="entry name" value="lambda repressor-like DNA-binding domains"/>
    <property type="match status" value="1"/>
</dbReference>
<organism evidence="5 6">
    <name type="scientific">Pseudomonas caspiana</name>
    <dbReference type="NCBI Taxonomy" id="1451454"/>
    <lineage>
        <taxon>Bacteria</taxon>
        <taxon>Pseudomonadati</taxon>
        <taxon>Pseudomonadota</taxon>
        <taxon>Gammaproteobacteria</taxon>
        <taxon>Pseudomonadales</taxon>
        <taxon>Pseudomonadaceae</taxon>
        <taxon>Pseudomonas</taxon>
    </lineage>
</organism>
<dbReference type="Proteomes" id="UP000195440">
    <property type="component" value="Unassembled WGS sequence"/>
</dbReference>
<feature type="domain" description="HTH cro/C1-type" evidence="4">
    <location>
        <begin position="16"/>
        <end position="69"/>
    </location>
</feature>
<dbReference type="InterPro" id="IPR039418">
    <property type="entry name" value="LexA-like"/>
</dbReference>
<dbReference type="SUPFAM" id="SSF51306">
    <property type="entry name" value="LexA/Signal peptidase"/>
    <property type="match status" value="1"/>
</dbReference>
<dbReference type="InterPro" id="IPR001387">
    <property type="entry name" value="Cro/C1-type_HTH"/>
</dbReference>
<dbReference type="Gene3D" id="2.10.109.10">
    <property type="entry name" value="Umud Fragment, subunit A"/>
    <property type="match status" value="1"/>
</dbReference>
<dbReference type="PANTHER" id="PTHR40661">
    <property type="match status" value="1"/>
</dbReference>
<dbReference type="EMBL" id="LOHF01000042">
    <property type="protein sequence ID" value="OUM70826.1"/>
    <property type="molecule type" value="Genomic_DNA"/>
</dbReference>
<dbReference type="SUPFAM" id="SSF47413">
    <property type="entry name" value="lambda repressor-like DNA-binding domains"/>
    <property type="match status" value="1"/>
</dbReference>
<dbReference type="CDD" id="cd00093">
    <property type="entry name" value="HTH_XRE"/>
    <property type="match status" value="1"/>
</dbReference>
<evidence type="ECO:0000259" key="4">
    <source>
        <dbReference type="PROSITE" id="PS50943"/>
    </source>
</evidence>
<evidence type="ECO:0000256" key="1">
    <source>
        <dbReference type="ARBA" id="ARBA00023015"/>
    </source>
</evidence>
<comment type="caution">
    <text evidence="5">The sequence shown here is derived from an EMBL/GenBank/DDBJ whole genome shotgun (WGS) entry which is preliminary data.</text>
</comment>
<protein>
    <recommendedName>
        <fullName evidence="4">HTH cro/C1-type domain-containing protein</fullName>
    </recommendedName>
</protein>
<evidence type="ECO:0000256" key="3">
    <source>
        <dbReference type="ARBA" id="ARBA00023163"/>
    </source>
</evidence>
<dbReference type="PANTHER" id="PTHR40661:SF2">
    <property type="entry name" value="HTH-TYPE TRANSCRIPTIONAL REGULATOR PRTR"/>
    <property type="match status" value="1"/>
</dbReference>
<evidence type="ECO:0000256" key="2">
    <source>
        <dbReference type="ARBA" id="ARBA00023125"/>
    </source>
</evidence>
<dbReference type="AlphaFoldDB" id="A0A1Y3NT84"/>
<dbReference type="InterPro" id="IPR015927">
    <property type="entry name" value="Peptidase_S24_S26A/B/C"/>
</dbReference>
<keyword evidence="3" id="KW-0804">Transcription</keyword>
<keyword evidence="1" id="KW-0805">Transcription regulation</keyword>
<dbReference type="CDD" id="cd06529">
    <property type="entry name" value="S24_LexA-like"/>
    <property type="match status" value="1"/>
</dbReference>
<dbReference type="Pfam" id="PF00717">
    <property type="entry name" value="Peptidase_S24"/>
    <property type="match status" value="1"/>
</dbReference>
<gene>
    <name evidence="5" type="ORF">AUC60_26610</name>
</gene>
<dbReference type="InterPro" id="IPR010982">
    <property type="entry name" value="Lambda_DNA-bd_dom_sf"/>
</dbReference>
<keyword evidence="6" id="KW-1185">Reference proteome</keyword>
<dbReference type="InterPro" id="IPR036286">
    <property type="entry name" value="LexA/Signal_pep-like_sf"/>
</dbReference>
<sequence>MKYLPSELLPTLADRLRYAMAELRMSQPDVAKVANCSQTTIFKILSGQTTESRKTGAIARGMKISVAWLENGDMPAAVTPIRSESRAKIDLEPIAAWDSDTPLDPDEVEVPLFKKVEISAGSGRTAVQSEPGRVLRFSLGTLRHCGVEATNAICATVTGRSQEPLILHGTTVGIDRGMTKVLHDHLYAVEQDGELRIKFVELIDGGGLKLISYNRAEYPDETYTFNQFIDQQMKILGRIFWWSTVRPLNSFPLPRCPEIE</sequence>
<dbReference type="PROSITE" id="PS50943">
    <property type="entry name" value="HTH_CROC1"/>
    <property type="match status" value="1"/>
</dbReference>